<keyword evidence="7" id="KW-0067">ATP-binding</keyword>
<dbReference type="PROSITE" id="PS50929">
    <property type="entry name" value="ABC_TM1F"/>
    <property type="match status" value="1"/>
</dbReference>
<keyword evidence="3 5" id="KW-1133">Transmembrane helix</keyword>
<evidence type="ECO:0000313" key="7">
    <source>
        <dbReference type="EMBL" id="MBN4068961.1"/>
    </source>
</evidence>
<dbReference type="Proteomes" id="UP000717534">
    <property type="component" value="Unassembled WGS sequence"/>
</dbReference>
<dbReference type="GO" id="GO:0005524">
    <property type="term" value="F:ATP binding"/>
    <property type="evidence" value="ECO:0007669"/>
    <property type="project" value="UniProtKB-KW"/>
</dbReference>
<keyword evidence="2 5" id="KW-0812">Transmembrane</keyword>
<proteinExistence type="predicted"/>
<dbReference type="Gene3D" id="1.20.1560.10">
    <property type="entry name" value="ABC transporter type 1, transmembrane domain"/>
    <property type="match status" value="1"/>
</dbReference>
<sequence length="170" mass="19041">MRTSPPSSSPLRPTKKSLFFWAVKGNLKIQFLLLLIIVAMVFFRVLPLEMQKRIINESIYLGKFDSLLLYCGIYLLAVTATAGMKLATNYLQVVISERAMVAMRKELYGHIINLPLWFFRNTQPGMVVASLMTELNTAGVFAGMAIAVPISNILTLLAFAAYLLWLNPPL</sequence>
<gene>
    <name evidence="7" type="ORF">JYU06_05520</name>
</gene>
<evidence type="ECO:0000256" key="5">
    <source>
        <dbReference type="SAM" id="Phobius"/>
    </source>
</evidence>
<accession>A0ABS3AV36</accession>
<keyword evidence="7" id="KW-0547">Nucleotide-binding</keyword>
<dbReference type="InterPro" id="IPR036640">
    <property type="entry name" value="ABC1_TM_sf"/>
</dbReference>
<name>A0ABS3AV36_9BACT</name>
<protein>
    <submittedName>
        <fullName evidence="7">ABC transporter ATP-binding protein</fullName>
    </submittedName>
</protein>
<comment type="caution">
    <text evidence="7">The sequence shown here is derived from an EMBL/GenBank/DDBJ whole genome shotgun (WGS) entry which is preliminary data.</text>
</comment>
<comment type="subcellular location">
    <subcellularLocation>
        <location evidence="1">Cell membrane</location>
        <topology evidence="1">Multi-pass membrane protein</topology>
    </subcellularLocation>
</comment>
<evidence type="ECO:0000256" key="4">
    <source>
        <dbReference type="ARBA" id="ARBA00023136"/>
    </source>
</evidence>
<keyword evidence="8" id="KW-1185">Reference proteome</keyword>
<feature type="transmembrane region" description="Helical" evidence="5">
    <location>
        <begin position="27"/>
        <end position="46"/>
    </location>
</feature>
<feature type="domain" description="ABC transmembrane type-1" evidence="6">
    <location>
        <begin position="31"/>
        <end position="170"/>
    </location>
</feature>
<keyword evidence="4 5" id="KW-0472">Membrane</keyword>
<evidence type="ECO:0000256" key="1">
    <source>
        <dbReference type="ARBA" id="ARBA00004651"/>
    </source>
</evidence>
<dbReference type="EMBL" id="JAFITO010000093">
    <property type="protein sequence ID" value="MBN4068961.1"/>
    <property type="molecule type" value="Genomic_DNA"/>
</dbReference>
<dbReference type="SUPFAM" id="SSF90123">
    <property type="entry name" value="ABC transporter transmembrane region"/>
    <property type="match status" value="1"/>
</dbReference>
<evidence type="ECO:0000256" key="2">
    <source>
        <dbReference type="ARBA" id="ARBA00022692"/>
    </source>
</evidence>
<reference evidence="7 8" key="1">
    <citation type="submission" date="2021-02" db="EMBL/GenBank/DDBJ databases">
        <title>Activity-based single-cell genomes from oceanic crustal fluid captures similar information to metagenomic and metatranscriptomic surveys with orders of magnitude less sampling.</title>
        <authorList>
            <person name="D'Angelo T.S."/>
            <person name="Orcutt B.N."/>
        </authorList>
    </citation>
    <scope>NUCLEOTIDE SEQUENCE [LARGE SCALE GENOMIC DNA]</scope>
    <source>
        <strain evidence="7">AH-315-G02</strain>
    </source>
</reference>
<dbReference type="InterPro" id="IPR011527">
    <property type="entry name" value="ABC1_TM_dom"/>
</dbReference>
<feature type="non-terminal residue" evidence="7">
    <location>
        <position position="170"/>
    </location>
</feature>
<feature type="transmembrane region" description="Helical" evidence="5">
    <location>
        <begin position="140"/>
        <end position="165"/>
    </location>
</feature>
<dbReference type="Pfam" id="PF00664">
    <property type="entry name" value="ABC_membrane"/>
    <property type="match status" value="1"/>
</dbReference>
<feature type="transmembrane region" description="Helical" evidence="5">
    <location>
        <begin position="67"/>
        <end position="87"/>
    </location>
</feature>
<evidence type="ECO:0000259" key="6">
    <source>
        <dbReference type="PROSITE" id="PS50929"/>
    </source>
</evidence>
<evidence type="ECO:0000313" key="8">
    <source>
        <dbReference type="Proteomes" id="UP000717534"/>
    </source>
</evidence>
<organism evidence="7 8">
    <name type="scientific">Desulfotalea psychrophila</name>
    <dbReference type="NCBI Taxonomy" id="84980"/>
    <lineage>
        <taxon>Bacteria</taxon>
        <taxon>Pseudomonadati</taxon>
        <taxon>Thermodesulfobacteriota</taxon>
        <taxon>Desulfobulbia</taxon>
        <taxon>Desulfobulbales</taxon>
        <taxon>Desulfocapsaceae</taxon>
        <taxon>Desulfotalea</taxon>
    </lineage>
</organism>
<evidence type="ECO:0000256" key="3">
    <source>
        <dbReference type="ARBA" id="ARBA00022989"/>
    </source>
</evidence>